<protein>
    <submittedName>
        <fullName evidence="2">Uncharacterized protein</fullName>
    </submittedName>
</protein>
<evidence type="ECO:0000313" key="2">
    <source>
        <dbReference type="EMBL" id="KRY44278.1"/>
    </source>
</evidence>
<dbReference type="EMBL" id="JYDR01004418">
    <property type="protein sequence ID" value="KRY44278.1"/>
    <property type="molecule type" value="Genomic_DNA"/>
</dbReference>
<feature type="signal peptide" evidence="1">
    <location>
        <begin position="1"/>
        <end position="20"/>
    </location>
</feature>
<keyword evidence="1" id="KW-0732">Signal</keyword>
<comment type="caution">
    <text evidence="2">The sequence shown here is derived from an EMBL/GenBank/DDBJ whole genome shotgun (WGS) entry which is preliminary data.</text>
</comment>
<reference evidence="2 3" key="1">
    <citation type="submission" date="2015-01" db="EMBL/GenBank/DDBJ databases">
        <title>Evolution of Trichinella species and genotypes.</title>
        <authorList>
            <person name="Korhonen P.K."/>
            <person name="Edoardo P."/>
            <person name="Giuseppe L.R."/>
            <person name="Gasser R.B."/>
        </authorList>
    </citation>
    <scope>NUCLEOTIDE SEQUENCE [LARGE SCALE GENOMIC DNA]</scope>
    <source>
        <strain evidence="2">ISS13</strain>
    </source>
</reference>
<feature type="non-terminal residue" evidence="2">
    <location>
        <position position="1"/>
    </location>
</feature>
<name>A0A0V1C511_TRIPS</name>
<dbReference type="AlphaFoldDB" id="A0A0V1C511"/>
<dbReference type="Proteomes" id="UP000054632">
    <property type="component" value="Unassembled WGS sequence"/>
</dbReference>
<organism evidence="2 3">
    <name type="scientific">Trichinella pseudospiralis</name>
    <name type="common">Parasitic roundworm</name>
    <dbReference type="NCBI Taxonomy" id="6337"/>
    <lineage>
        <taxon>Eukaryota</taxon>
        <taxon>Metazoa</taxon>
        <taxon>Ecdysozoa</taxon>
        <taxon>Nematoda</taxon>
        <taxon>Enoplea</taxon>
        <taxon>Dorylaimia</taxon>
        <taxon>Trichinellida</taxon>
        <taxon>Trichinellidae</taxon>
        <taxon>Trichinella</taxon>
    </lineage>
</organism>
<sequence length="46" mass="4825">LHALLLTAAVLLQSTSMTCCAATAVIFREEFTGLSPSCSCIFSDNS</sequence>
<evidence type="ECO:0000256" key="1">
    <source>
        <dbReference type="SAM" id="SignalP"/>
    </source>
</evidence>
<gene>
    <name evidence="2" type="ORF">T4A_12029</name>
</gene>
<evidence type="ECO:0000313" key="3">
    <source>
        <dbReference type="Proteomes" id="UP000054632"/>
    </source>
</evidence>
<feature type="non-terminal residue" evidence="2">
    <location>
        <position position="46"/>
    </location>
</feature>
<accession>A0A0V1C511</accession>
<proteinExistence type="predicted"/>
<feature type="chain" id="PRO_5006875628" evidence="1">
    <location>
        <begin position="21"/>
        <end position="46"/>
    </location>
</feature>